<dbReference type="PROSITE" id="PS50883">
    <property type="entry name" value="EAL"/>
    <property type="match status" value="1"/>
</dbReference>
<keyword evidence="4" id="KW-1185">Reference proteome</keyword>
<dbReference type="InterPro" id="IPR029787">
    <property type="entry name" value="Nucleotide_cyclase"/>
</dbReference>
<dbReference type="CDD" id="cd01948">
    <property type="entry name" value="EAL"/>
    <property type="match status" value="1"/>
</dbReference>
<dbReference type="NCBIfam" id="TIGR00254">
    <property type="entry name" value="GGDEF"/>
    <property type="match status" value="1"/>
</dbReference>
<dbReference type="InterPro" id="IPR000160">
    <property type="entry name" value="GGDEF_dom"/>
</dbReference>
<dbReference type="SMART" id="SM00052">
    <property type="entry name" value="EAL"/>
    <property type="match status" value="1"/>
</dbReference>
<dbReference type="InterPro" id="IPR043128">
    <property type="entry name" value="Rev_trsase/Diguanyl_cyclase"/>
</dbReference>
<dbReference type="SUPFAM" id="SSF141868">
    <property type="entry name" value="EAL domain-like"/>
    <property type="match status" value="1"/>
</dbReference>
<dbReference type="PANTHER" id="PTHR44757">
    <property type="entry name" value="DIGUANYLATE CYCLASE DGCP"/>
    <property type="match status" value="1"/>
</dbReference>
<accession>A0ABS3NCI9</accession>
<name>A0ABS3NCI9_9GAMM</name>
<dbReference type="Proteomes" id="UP000664882">
    <property type="component" value="Unassembled WGS sequence"/>
</dbReference>
<dbReference type="EMBL" id="JAGDFX010000001">
    <property type="protein sequence ID" value="MBO1518254.1"/>
    <property type="molecule type" value="Genomic_DNA"/>
</dbReference>
<evidence type="ECO:0000313" key="4">
    <source>
        <dbReference type="Proteomes" id="UP000664882"/>
    </source>
</evidence>
<dbReference type="Pfam" id="PF00990">
    <property type="entry name" value="GGDEF"/>
    <property type="match status" value="1"/>
</dbReference>
<evidence type="ECO:0000313" key="3">
    <source>
        <dbReference type="EMBL" id="MBO1518254.1"/>
    </source>
</evidence>
<organism evidence="3 4">
    <name type="scientific">Oceanisphaera pacifica</name>
    <dbReference type="NCBI Taxonomy" id="2818389"/>
    <lineage>
        <taxon>Bacteria</taxon>
        <taxon>Pseudomonadati</taxon>
        <taxon>Pseudomonadota</taxon>
        <taxon>Gammaproteobacteria</taxon>
        <taxon>Aeromonadales</taxon>
        <taxon>Aeromonadaceae</taxon>
        <taxon>Oceanisphaera</taxon>
    </lineage>
</organism>
<dbReference type="InterPro" id="IPR052155">
    <property type="entry name" value="Biofilm_reg_signaling"/>
</dbReference>
<reference evidence="3 4" key="1">
    <citation type="submission" date="2021-03" db="EMBL/GenBank/DDBJ databases">
        <title>Oceanisphaera sp. nov., isolated from the intestine.</title>
        <authorList>
            <person name="Zhao L.-H."/>
            <person name="Shi L.-F."/>
        </authorList>
    </citation>
    <scope>NUCLEOTIDE SEQUENCE [LARGE SCALE GENOMIC DNA]</scope>
    <source>
        <strain evidence="3 4">DM8</strain>
    </source>
</reference>
<dbReference type="SMART" id="SM00267">
    <property type="entry name" value="GGDEF"/>
    <property type="match status" value="1"/>
</dbReference>
<sequence>MLDVRTDRLSHSLNEANNELTELALHDQLTRLPNRMLLEDRLKRAIYRSERSSGEFAVLFMNLDGFKAINETFGHHVGDKLLKAIARRLQQVSREGDTVSRIGGDEYVLLIEPASPEQSALMANRLIDALEQSFQISNQAVHASASIGIAIYPQDGKSPHQLMVNSSAAMHHAKQQCRNSYRFFEQAMNADVQLQMQLQQDLRQAIDNNELMLYYQPKFKATDGSMSGLEALIRWQSAKHGFITPDRFLPLAESSGLIVLIGNWVINEACRQMKVWSLQGHRDCSVAVNLSALQLQHTSLVDVVAATLKKHELSPSQLVLEVTESTAMHDAETSLKVLNNLSALGVAISIDDFGTGYSSLLYLKQLPANELKIDRGFITELEQGNDDEAIVQAIIALGKTLGMRIVAEGVETSEQQMLLTRLGCDILQGYLLGKPTPASASPLSNTALTS</sequence>
<dbReference type="PANTHER" id="PTHR44757:SF2">
    <property type="entry name" value="BIOFILM ARCHITECTURE MAINTENANCE PROTEIN MBAA"/>
    <property type="match status" value="1"/>
</dbReference>
<dbReference type="Gene3D" id="3.30.70.270">
    <property type="match status" value="1"/>
</dbReference>
<dbReference type="InterPro" id="IPR001633">
    <property type="entry name" value="EAL_dom"/>
</dbReference>
<comment type="caution">
    <text evidence="3">The sequence shown here is derived from an EMBL/GenBank/DDBJ whole genome shotgun (WGS) entry which is preliminary data.</text>
</comment>
<evidence type="ECO:0000259" key="1">
    <source>
        <dbReference type="PROSITE" id="PS50883"/>
    </source>
</evidence>
<dbReference type="RefSeq" id="WP_208003833.1">
    <property type="nucleotide sequence ID" value="NZ_JAGDFX010000001.1"/>
</dbReference>
<dbReference type="Gene3D" id="3.20.20.450">
    <property type="entry name" value="EAL domain"/>
    <property type="match status" value="1"/>
</dbReference>
<dbReference type="Pfam" id="PF00563">
    <property type="entry name" value="EAL"/>
    <property type="match status" value="1"/>
</dbReference>
<feature type="domain" description="EAL" evidence="1">
    <location>
        <begin position="195"/>
        <end position="449"/>
    </location>
</feature>
<feature type="domain" description="GGDEF" evidence="2">
    <location>
        <begin position="54"/>
        <end position="186"/>
    </location>
</feature>
<dbReference type="CDD" id="cd01949">
    <property type="entry name" value="GGDEF"/>
    <property type="match status" value="1"/>
</dbReference>
<dbReference type="PROSITE" id="PS50887">
    <property type="entry name" value="GGDEF"/>
    <property type="match status" value="1"/>
</dbReference>
<gene>
    <name evidence="3" type="ORF">J3U76_01175</name>
</gene>
<protein>
    <submittedName>
        <fullName evidence="3">EAL domain-containing protein</fullName>
    </submittedName>
</protein>
<evidence type="ECO:0000259" key="2">
    <source>
        <dbReference type="PROSITE" id="PS50887"/>
    </source>
</evidence>
<proteinExistence type="predicted"/>
<dbReference type="InterPro" id="IPR035919">
    <property type="entry name" value="EAL_sf"/>
</dbReference>
<dbReference type="SUPFAM" id="SSF55073">
    <property type="entry name" value="Nucleotide cyclase"/>
    <property type="match status" value="1"/>
</dbReference>